<evidence type="ECO:0000313" key="3">
    <source>
        <dbReference type="Proteomes" id="UP000756703"/>
    </source>
</evidence>
<dbReference type="Proteomes" id="UP000756703">
    <property type="component" value="Unassembled WGS sequence"/>
</dbReference>
<evidence type="ECO:0000256" key="1">
    <source>
        <dbReference type="SAM" id="Phobius"/>
    </source>
</evidence>
<accession>A0A932YYJ6</accession>
<gene>
    <name evidence="2" type="ORF">HY473_00555</name>
</gene>
<reference evidence="2" key="1">
    <citation type="submission" date="2020-07" db="EMBL/GenBank/DDBJ databases">
        <title>Huge and variable diversity of episymbiotic CPR bacteria and DPANN archaea in groundwater ecosystems.</title>
        <authorList>
            <person name="He C.Y."/>
            <person name="Keren R."/>
            <person name="Whittaker M."/>
            <person name="Farag I.F."/>
            <person name="Doudna J."/>
            <person name="Cate J.H.D."/>
            <person name="Banfield J.F."/>
        </authorList>
    </citation>
    <scope>NUCLEOTIDE SEQUENCE</scope>
    <source>
        <strain evidence="2">NC_groundwater_1225_Ag_S-0.1um_56_177</strain>
    </source>
</reference>
<feature type="transmembrane region" description="Helical" evidence="1">
    <location>
        <begin position="66"/>
        <end position="92"/>
    </location>
</feature>
<keyword evidence="1" id="KW-0472">Membrane</keyword>
<sequence length="207" mass="22685">MFLLAVGGFWLWSAFSSDGLINQAVSFLEAHVRENAILAGGLFFGFATLSVLLGPFTSAPMVPVAVLLWGNGITFGLLFSGWVIGGMGAYAIGRFIGYPVVGRIVSREKVDAWREFVSRRMTFAWALLFRLAMPAETGYIFGLVRYRIGAYLLITALVEAPIAAVLVWASDALVARDFARFIGWIAAAIFVFAAAAYLLRERMRRSV</sequence>
<feature type="transmembrane region" description="Helical" evidence="1">
    <location>
        <begin position="148"/>
        <end position="169"/>
    </location>
</feature>
<evidence type="ECO:0000313" key="2">
    <source>
        <dbReference type="EMBL" id="MBI4132578.1"/>
    </source>
</evidence>
<dbReference type="EMBL" id="JACQMI010000005">
    <property type="protein sequence ID" value="MBI4132578.1"/>
    <property type="molecule type" value="Genomic_DNA"/>
</dbReference>
<feature type="transmembrane region" description="Helical" evidence="1">
    <location>
        <begin position="181"/>
        <end position="199"/>
    </location>
</feature>
<feature type="transmembrane region" description="Helical" evidence="1">
    <location>
        <begin position="123"/>
        <end position="141"/>
    </location>
</feature>
<keyword evidence="1" id="KW-1133">Transmembrane helix</keyword>
<protein>
    <recommendedName>
        <fullName evidence="4">TVP38/TMEM64 family membrane protein</fullName>
    </recommendedName>
</protein>
<keyword evidence="1" id="KW-0812">Transmembrane</keyword>
<proteinExistence type="predicted"/>
<name>A0A932YYJ6_9BACT</name>
<evidence type="ECO:0008006" key="4">
    <source>
        <dbReference type="Google" id="ProtNLM"/>
    </source>
</evidence>
<dbReference type="AlphaFoldDB" id="A0A932YYJ6"/>
<organism evidence="2 3">
    <name type="scientific">Candidatus Sungiibacteriota bacterium</name>
    <dbReference type="NCBI Taxonomy" id="2750080"/>
    <lineage>
        <taxon>Bacteria</taxon>
        <taxon>Candidatus Sungiibacteriota</taxon>
    </lineage>
</organism>
<feature type="transmembrane region" description="Helical" evidence="1">
    <location>
        <begin position="35"/>
        <end position="54"/>
    </location>
</feature>
<comment type="caution">
    <text evidence="2">The sequence shown here is derived from an EMBL/GenBank/DDBJ whole genome shotgun (WGS) entry which is preliminary data.</text>
</comment>